<sequence length="763" mass="75708">MLAEMGSTAAEAEAEGGSMAGDVGEEQRGEEVEEGRHGGATGALGPGRSSAGAVPGVLGDACCGDCGAALLPVLRGVGSVGSAAAGAAAAASHGVCGGGGGGGGGGDDGGGDAVDSHVRRGVRRQRTLTEEELRCLRLVVPLLSKACGMDARASWLLARSSLTAAAARGLLREARRPLATLNTFGSMLVPRLKEGEPDKDMAEGILMQGKRLQDLLWQLEDALHGPPTHGSAAMPASMPLPASGALPAAGVRSPLPPAPPAPPFSAPSARPCDPSPAVQELLQLPQPQTPTAATAAALASASPHAEPAAHPDAGHTVATSATEAADRGPLVMAAAPNEDSDAAAQSHGSSAVPEPVLPGRVTFVDRSSPASGTDAYPLRQPPAQGASQPVVLSQGCRPYTPLPPAPASTTTIDVEMDERGSSTRSTAAPAAWDWSSPQHQQQQQQQAPHHHYHYRQQQHSPAGAAAGPGGPLGSALSTNLVAALQGVLTAACKLAAVSGIGFSVNPPLMAIMPRRSSVGSASSKQPRPQAATDAGVATPAQLSMQLPEDHASAEHAGPAPGQGLIPRPVRPLLVGVRGVLLQRVVGYVVDIALQCTPRGGQVCVSARPEGAGVQVQVQHSGRMEPRRLQGRAGHRNGAAAPAGATTHVSLAAAAGTTTAVAGASAAAAGGVTKTRDGLLGHGSSSVVAAPGGGVGRVGGRGSGGGLQVGSGALSVEMAQELARQAGGRLTVLFPTNLVNAASGGVDVGTSVEIWLPGPSAASG</sequence>
<name>A0AAD3DMA5_9CHLO</name>
<accession>A0AAD3DMA5</accession>
<feature type="region of interest" description="Disordered" evidence="1">
    <location>
        <begin position="288"/>
        <end position="320"/>
    </location>
</feature>
<evidence type="ECO:0000256" key="1">
    <source>
        <dbReference type="SAM" id="MobiDB-lite"/>
    </source>
</evidence>
<feature type="compositionally biased region" description="Low complexity" evidence="1">
    <location>
        <begin position="288"/>
        <end position="306"/>
    </location>
</feature>
<feature type="region of interest" description="Disordered" evidence="1">
    <location>
        <begin position="1"/>
        <end position="50"/>
    </location>
</feature>
<feature type="region of interest" description="Disordered" evidence="1">
    <location>
        <begin position="248"/>
        <end position="276"/>
    </location>
</feature>
<dbReference type="Proteomes" id="UP001054857">
    <property type="component" value="Unassembled WGS sequence"/>
</dbReference>
<keyword evidence="3" id="KW-1185">Reference proteome</keyword>
<organism evidence="2 3">
    <name type="scientific">Astrephomene gubernaculifera</name>
    <dbReference type="NCBI Taxonomy" id="47775"/>
    <lineage>
        <taxon>Eukaryota</taxon>
        <taxon>Viridiplantae</taxon>
        <taxon>Chlorophyta</taxon>
        <taxon>core chlorophytes</taxon>
        <taxon>Chlorophyceae</taxon>
        <taxon>CS clade</taxon>
        <taxon>Chlamydomonadales</taxon>
        <taxon>Astrephomenaceae</taxon>
        <taxon>Astrephomene</taxon>
    </lineage>
</organism>
<evidence type="ECO:0000313" key="2">
    <source>
        <dbReference type="EMBL" id="GFR43764.1"/>
    </source>
</evidence>
<dbReference type="AlphaFoldDB" id="A0AAD3DMA5"/>
<dbReference type="PANTHER" id="PTHR48206">
    <property type="entry name" value="CHLOROPLAST SENSOR KINASE, CHLOROPLASTIC"/>
    <property type="match status" value="1"/>
</dbReference>
<dbReference type="InterPro" id="IPR053334">
    <property type="entry name" value="Chloroplast_Sensor_Kinase"/>
</dbReference>
<proteinExistence type="predicted"/>
<reference evidence="2 3" key="1">
    <citation type="journal article" date="2021" name="Sci. Rep.">
        <title>Genome sequencing of the multicellular alga Astrephomene provides insights into convergent evolution of germ-soma differentiation.</title>
        <authorList>
            <person name="Yamashita S."/>
            <person name="Yamamoto K."/>
            <person name="Matsuzaki R."/>
            <person name="Suzuki S."/>
            <person name="Yamaguchi H."/>
            <person name="Hirooka S."/>
            <person name="Minakuchi Y."/>
            <person name="Miyagishima S."/>
            <person name="Kawachi M."/>
            <person name="Toyoda A."/>
            <person name="Nozaki H."/>
        </authorList>
    </citation>
    <scope>NUCLEOTIDE SEQUENCE [LARGE SCALE GENOMIC DNA]</scope>
    <source>
        <strain evidence="2 3">NIES-4017</strain>
    </source>
</reference>
<dbReference type="EMBL" id="BMAR01000006">
    <property type="protein sequence ID" value="GFR43764.1"/>
    <property type="molecule type" value="Genomic_DNA"/>
</dbReference>
<evidence type="ECO:0000313" key="3">
    <source>
        <dbReference type="Proteomes" id="UP001054857"/>
    </source>
</evidence>
<feature type="region of interest" description="Disordered" evidence="1">
    <location>
        <begin position="364"/>
        <end position="390"/>
    </location>
</feature>
<feature type="compositionally biased region" description="Pro residues" evidence="1">
    <location>
        <begin position="254"/>
        <end position="265"/>
    </location>
</feature>
<feature type="compositionally biased region" description="Low complexity" evidence="1">
    <location>
        <begin position="437"/>
        <end position="447"/>
    </location>
</feature>
<comment type="caution">
    <text evidence="2">The sequence shown here is derived from an EMBL/GenBank/DDBJ whole genome shotgun (WGS) entry which is preliminary data.</text>
</comment>
<dbReference type="PANTHER" id="PTHR48206:SF1">
    <property type="entry name" value="CHLOROPLAST SENSOR KINASE, CHLOROPLASTIC"/>
    <property type="match status" value="1"/>
</dbReference>
<feature type="region of interest" description="Disordered" evidence="1">
    <location>
        <begin position="515"/>
        <end position="536"/>
    </location>
</feature>
<feature type="compositionally biased region" description="Low complexity" evidence="1">
    <location>
        <begin position="1"/>
        <end position="22"/>
    </location>
</feature>
<feature type="compositionally biased region" description="Polar residues" evidence="1">
    <location>
        <begin position="517"/>
        <end position="526"/>
    </location>
</feature>
<feature type="compositionally biased region" description="Low complexity" evidence="1">
    <location>
        <begin position="266"/>
        <end position="276"/>
    </location>
</feature>
<gene>
    <name evidence="2" type="ORF">Agub_g4876</name>
</gene>
<feature type="region of interest" description="Disordered" evidence="1">
    <location>
        <begin position="416"/>
        <end position="470"/>
    </location>
</feature>
<protein>
    <submittedName>
        <fullName evidence="2">Uncharacterized protein</fullName>
    </submittedName>
</protein>
<feature type="compositionally biased region" description="Basic and acidic residues" evidence="1">
    <location>
        <begin position="25"/>
        <end position="37"/>
    </location>
</feature>